<evidence type="ECO:0000256" key="1">
    <source>
        <dbReference type="SAM" id="MobiDB-lite"/>
    </source>
</evidence>
<evidence type="ECO:0000259" key="2">
    <source>
        <dbReference type="PROSITE" id="PS50897"/>
    </source>
</evidence>
<feature type="region of interest" description="Disordered" evidence="1">
    <location>
        <begin position="126"/>
        <end position="165"/>
    </location>
</feature>
<protein>
    <recommendedName>
        <fullName evidence="2">CTLH domain-containing protein</fullName>
    </recommendedName>
</protein>
<organism evidence="4 5">
    <name type="scientific">Astrephomene gubernaculifera</name>
    <dbReference type="NCBI Taxonomy" id="47775"/>
    <lineage>
        <taxon>Eukaryota</taxon>
        <taxon>Viridiplantae</taxon>
        <taxon>Chlorophyta</taxon>
        <taxon>core chlorophytes</taxon>
        <taxon>Chlorophyceae</taxon>
        <taxon>CS clade</taxon>
        <taxon>Chlamydomonadales</taxon>
        <taxon>Astrephomenaceae</taxon>
        <taxon>Astrephomene</taxon>
    </lineage>
</organism>
<comment type="caution">
    <text evidence="4">The sequence shown here is derived from an EMBL/GenBank/DDBJ whole genome shotgun (WGS) entry which is preliminary data.</text>
</comment>
<feature type="domain" description="CTLH" evidence="2">
    <location>
        <begin position="38"/>
        <end position="86"/>
    </location>
</feature>
<dbReference type="EMBL" id="BMAR01000001">
    <property type="protein sequence ID" value="GFR40390.1"/>
    <property type="molecule type" value="Genomic_DNA"/>
</dbReference>
<evidence type="ECO:0000313" key="3">
    <source>
        <dbReference type="EMBL" id="GFR40390.1"/>
    </source>
</evidence>
<feature type="compositionally biased region" description="Gly residues" evidence="1">
    <location>
        <begin position="481"/>
        <end position="497"/>
    </location>
</feature>
<dbReference type="EMBL" id="BMAR01000001">
    <property type="protein sequence ID" value="GFR40396.1"/>
    <property type="molecule type" value="Genomic_DNA"/>
</dbReference>
<feature type="compositionally biased region" description="Low complexity" evidence="1">
    <location>
        <begin position="273"/>
        <end position="287"/>
    </location>
</feature>
<proteinExistence type="predicted"/>
<evidence type="ECO:0000313" key="5">
    <source>
        <dbReference type="Proteomes" id="UP001054857"/>
    </source>
</evidence>
<reference evidence="4 5" key="2">
    <citation type="journal article" date="2021" name="Sci. Rep.">
        <title>Genome sequencing of the multicellular alga Astrephomene provides insights into convergent evolution of germ-soma differentiation.</title>
        <authorList>
            <person name="Yamashita S."/>
            <person name="Yamamoto K."/>
            <person name="Matsuzaki R."/>
            <person name="Suzuki S."/>
            <person name="Yamaguchi H."/>
            <person name="Hirooka S."/>
            <person name="Minakuchi Y."/>
            <person name="Miyagishima S."/>
            <person name="Kawachi M."/>
            <person name="Toyoda A."/>
            <person name="Nozaki H."/>
        </authorList>
    </citation>
    <scope>NUCLEOTIDE SEQUENCE [LARGE SCALE GENOMIC DNA]</scope>
    <source>
        <strain evidence="4 5">NIES-4017</strain>
    </source>
</reference>
<name>A0AAD3DI43_9CHLO</name>
<accession>A0AAD3DI43</accession>
<evidence type="ECO:0000313" key="4">
    <source>
        <dbReference type="EMBL" id="GFR40396.1"/>
    </source>
</evidence>
<sequence length="898" mass="90583">MAKEQELSLPVLDELVKDYAEGILGQTTGAWERCNAMRQLFLDGDVDAGLAVMREICPTALEDVRLMFRAKKQKFIELLRSGGGPEAALACARSELAPLALDAYPEAYGEFKRLLLMLLQPPGDAGRQSGAASHSAAAAPAADGDIGSGVEAPPMSPAQHGEQMQQSSGDFVDLAYFTVRHMLGLQHPQLGLLLRYLLRLHLAAPPPPPNTTTAASSSGSGTASSAAAVAGELVPRLLCLQPPEQSLGFAGCGVRVPLSTSALLRDPPPLPPAASSATAAAGGSGGVVPQPASFPEAAVQAVIQGAATTRAAALEALRHAGGNPLSAFRLEVGRLVLHEPLLAELVLEYGGVRGLLGGRQEGALQVKAAEGGGAAAAGGAAAGGGREVRQAWAGRPGRAEAGSSPPAKIPRWSPPADEEGAGAGTAAAAAEGREAAVHPPPQQQGPSTSTSAPDDQQQLLLQQQQRRLHHIHLRPQEGKQHPGGGAGSSGELSGGGVAMDAGRGAAGNGFGVDGNGSGGGDGSSQPPLQGRELLSRLVQLAQAGDAEAVCSLVSAADPGFWSDHPALLFGVRRWQYGRLLAGGRLGEALGLARSELAPLASAHPTLLPRLKDAMAALLPGAEGAEEGAATGAVVGSGVAAAAVAGDGGGAACSLVAVAGQVVAALQPRLGLRGPRLVALMEVLLASHRTWMRSERLSEDPFAAGMRIGALHGTAAAAGTAEVGCVAAPGSASGASGAELGAAAGGAPIMSSMQRQRQHLRMMGARVPPWPMEGREGEDIYRRDTLGALLIGMGPPGGAGSGGMGPVAGGGGATAIGYAGGGEVEYRGGFGYEEVMHHADDDDEEDVSEGDGGGGSADMYDEAAVLQVMEVLELPRGAAIELLVRHHGDVQAAVLSMMQ</sequence>
<feature type="region of interest" description="Disordered" evidence="1">
    <location>
        <begin position="392"/>
        <end position="456"/>
    </location>
</feature>
<feature type="compositionally biased region" description="Low complexity" evidence="1">
    <location>
        <begin position="444"/>
        <end position="456"/>
    </location>
</feature>
<feature type="region of interest" description="Disordered" evidence="1">
    <location>
        <begin position="265"/>
        <end position="287"/>
    </location>
</feature>
<gene>
    <name evidence="3" type="ORF">Agub_g942</name>
    <name evidence="4" type="ORF">Agub_g948</name>
</gene>
<feature type="compositionally biased region" description="Low complexity" evidence="1">
    <location>
        <begin position="126"/>
        <end position="149"/>
    </location>
</feature>
<reference evidence="4" key="1">
    <citation type="submission" date="2020-08" db="EMBL/GenBank/DDBJ databases">
        <authorList>
            <person name="Yamashita S."/>
            <person name="Nozaki H."/>
        </authorList>
    </citation>
    <scope>NUCLEOTIDE SEQUENCE</scope>
    <source>
        <strain evidence="4">NIES-4017</strain>
    </source>
</reference>
<dbReference type="InterPro" id="IPR006595">
    <property type="entry name" value="CTLH_C"/>
</dbReference>
<feature type="compositionally biased region" description="Gly residues" evidence="1">
    <location>
        <begin position="504"/>
        <end position="522"/>
    </location>
</feature>
<dbReference type="Proteomes" id="UP001054857">
    <property type="component" value="Unassembled WGS sequence"/>
</dbReference>
<dbReference type="PROSITE" id="PS50897">
    <property type="entry name" value="CTLH"/>
    <property type="match status" value="1"/>
</dbReference>
<keyword evidence="5" id="KW-1185">Reference proteome</keyword>
<dbReference type="AlphaFoldDB" id="A0AAD3DI43"/>
<feature type="region of interest" description="Disordered" evidence="1">
    <location>
        <begin position="474"/>
        <end position="529"/>
    </location>
</feature>